<accession>A0ABP0ZS16</accession>
<dbReference type="InterPro" id="IPR002553">
    <property type="entry name" value="Clathrin/coatomer_adapt-like_N"/>
</dbReference>
<protein>
    <recommendedName>
        <fullName evidence="7">Clathrin/coatomer adaptor adaptin-like N-terminal domain-containing protein</fullName>
    </recommendedName>
</protein>
<organism evidence="8 9">
    <name type="scientific">Lodderomyces beijingensis</name>
    <dbReference type="NCBI Taxonomy" id="1775926"/>
    <lineage>
        <taxon>Eukaryota</taxon>
        <taxon>Fungi</taxon>
        <taxon>Dikarya</taxon>
        <taxon>Ascomycota</taxon>
        <taxon>Saccharomycotina</taxon>
        <taxon>Pichiomycetes</taxon>
        <taxon>Debaryomycetaceae</taxon>
        <taxon>Candida/Lodderomyces clade</taxon>
        <taxon>Lodderomyces</taxon>
    </lineage>
</organism>
<proteinExistence type="inferred from homology"/>
<name>A0ABP0ZS16_9ASCO</name>
<evidence type="ECO:0000313" key="8">
    <source>
        <dbReference type="EMBL" id="CAK9441272.1"/>
    </source>
</evidence>
<gene>
    <name evidence="8" type="ORF">LODBEIA_P51410</name>
</gene>
<dbReference type="InterPro" id="IPR016024">
    <property type="entry name" value="ARM-type_fold"/>
</dbReference>
<dbReference type="Pfam" id="PF01602">
    <property type="entry name" value="Adaptin_N"/>
    <property type="match status" value="1"/>
</dbReference>
<dbReference type="EMBL" id="OZ022410">
    <property type="protein sequence ID" value="CAK9441272.1"/>
    <property type="molecule type" value="Genomic_DNA"/>
</dbReference>
<dbReference type="RefSeq" id="XP_066832079.1">
    <property type="nucleotide sequence ID" value="XM_066975441.1"/>
</dbReference>
<keyword evidence="4" id="KW-0653">Protein transport</keyword>
<dbReference type="PANTHER" id="PTHR11134">
    <property type="entry name" value="ADAPTOR COMPLEX SUBUNIT BETA FAMILY MEMBER"/>
    <property type="match status" value="1"/>
</dbReference>
<dbReference type="Gene3D" id="1.25.10.10">
    <property type="entry name" value="Leucine-rich Repeat Variant"/>
    <property type="match status" value="1"/>
</dbReference>
<evidence type="ECO:0000256" key="2">
    <source>
        <dbReference type="ARBA" id="ARBA00006613"/>
    </source>
</evidence>
<keyword evidence="3" id="KW-0813">Transport</keyword>
<sequence>MNDSLSKITSIIESAKDLSMEAFSASTRLIDSQGGTTAPEEISKLLNSRSNRDVLNGMKCVTTIVSKGEDGLFYFADVVKNITSDNAKIRQLVIVYLTKFADAEADTALLSINSIQKSLTDKSPANRAIAIRALAGIKISSIVPIVTLSLKRASTDPSALTRAAAAISIGKIYGIAGKSKKQIYEILGKLLSDSDVVVVSAAIKSYSRIRQNELGNQHDATKWQHIHGNFRRFCALLTRFDEWAQVYAIDIMTEYCRKFIAKPSKDTMDADLQLYLSSLRPLVQSLSPMVVVGVAKATYLLSPATFAEYRMETMLCRIGTRDSSKFAAFALEVVALICEKDASLFAAEFRSFYLFPDDLDEVARLKLDILSLLSTEDNFKYIFEELKYYSMNSNDEMSSKAIKAMANCSRLSPQWNESILNWCLSKIEKLKGDLLIELLTVIRFIVQEMYDTNPIAEKRNILRIMNKLASILRTSALEMDAEAKASILWTIGEYTAFVENSIGPDVLRLMLKSFANQAEPVRYQLLVLASKVYAYQLITLASDVESGKSDKEAVGLILQQSVEFKMFQHTLQLAKYDVSYDTRDRARMFSALLNSGLERAQLASLILQVPKLIPLVNPESMNTNENGMRSYFTEPAWTEDTGALPPSSIRTEAPIQYNKLSDRAMFASSEKARSPSPITDKAISSSQIQSSVNRAKFEQQKQKTYQLQSLDDFFKSEEESSSEEEEEEGEEEEVEEDDDDDDDDDEEEEEEEEEDDDDGDGDSDEDSDDGTDHDNDAGDAHSNGYSKFKK</sequence>
<comment type="subcellular location">
    <subcellularLocation>
        <location evidence="1">Endomembrane system</location>
    </subcellularLocation>
</comment>
<feature type="domain" description="Clathrin/coatomer adaptor adaptin-like N-terminal" evidence="7">
    <location>
        <begin position="39"/>
        <end position="595"/>
    </location>
</feature>
<comment type="similarity">
    <text evidence="2">Belongs to the adaptor complexes large subunit family.</text>
</comment>
<evidence type="ECO:0000256" key="4">
    <source>
        <dbReference type="ARBA" id="ARBA00022927"/>
    </source>
</evidence>
<keyword evidence="5" id="KW-0472">Membrane</keyword>
<feature type="compositionally biased region" description="Basic and acidic residues" evidence="6">
    <location>
        <begin position="770"/>
        <end position="779"/>
    </location>
</feature>
<feature type="compositionally biased region" description="Polar residues" evidence="6">
    <location>
        <begin position="682"/>
        <end position="693"/>
    </location>
</feature>
<dbReference type="InterPro" id="IPR026739">
    <property type="entry name" value="AP_beta"/>
</dbReference>
<dbReference type="GeneID" id="92210337"/>
<evidence type="ECO:0000256" key="1">
    <source>
        <dbReference type="ARBA" id="ARBA00004308"/>
    </source>
</evidence>
<reference evidence="8 9" key="1">
    <citation type="submission" date="2024-03" db="EMBL/GenBank/DDBJ databases">
        <authorList>
            <person name="Brejova B."/>
        </authorList>
    </citation>
    <scope>NUCLEOTIDE SEQUENCE [LARGE SCALE GENOMIC DNA]</scope>
    <source>
        <strain evidence="8 9">CBS 14171</strain>
    </source>
</reference>
<evidence type="ECO:0000256" key="3">
    <source>
        <dbReference type="ARBA" id="ARBA00022448"/>
    </source>
</evidence>
<feature type="region of interest" description="Disordered" evidence="6">
    <location>
        <begin position="666"/>
        <end position="790"/>
    </location>
</feature>
<evidence type="ECO:0000256" key="5">
    <source>
        <dbReference type="ARBA" id="ARBA00023136"/>
    </source>
</evidence>
<evidence type="ECO:0000259" key="7">
    <source>
        <dbReference type="Pfam" id="PF01602"/>
    </source>
</evidence>
<evidence type="ECO:0000256" key="6">
    <source>
        <dbReference type="SAM" id="MobiDB-lite"/>
    </source>
</evidence>
<dbReference type="SUPFAM" id="SSF48371">
    <property type="entry name" value="ARM repeat"/>
    <property type="match status" value="1"/>
</dbReference>
<feature type="compositionally biased region" description="Acidic residues" evidence="6">
    <location>
        <begin position="719"/>
        <end position="769"/>
    </location>
</feature>
<evidence type="ECO:0000313" key="9">
    <source>
        <dbReference type="Proteomes" id="UP001497383"/>
    </source>
</evidence>
<dbReference type="InterPro" id="IPR011989">
    <property type="entry name" value="ARM-like"/>
</dbReference>
<keyword evidence="9" id="KW-1185">Reference proteome</keyword>
<dbReference type="Proteomes" id="UP001497383">
    <property type="component" value="Chromosome 6"/>
</dbReference>